<feature type="transmembrane region" description="Helical" evidence="6">
    <location>
        <begin position="40"/>
        <end position="65"/>
    </location>
</feature>
<evidence type="ECO:0000313" key="8">
    <source>
        <dbReference type="Proteomes" id="UP001521074"/>
    </source>
</evidence>
<evidence type="ECO:0000256" key="2">
    <source>
        <dbReference type="ARBA" id="ARBA00022475"/>
    </source>
</evidence>
<keyword evidence="2" id="KW-1003">Cell membrane</keyword>
<keyword evidence="5 6" id="KW-0472">Membrane</keyword>
<dbReference type="PANTHER" id="PTHR30086">
    <property type="entry name" value="ARGININE EXPORTER PROTEIN ARGO"/>
    <property type="match status" value="1"/>
</dbReference>
<organism evidence="7 8">
    <name type="scientific">Acetobacter sicerae</name>
    <dbReference type="NCBI Taxonomy" id="85325"/>
    <lineage>
        <taxon>Bacteria</taxon>
        <taxon>Pseudomonadati</taxon>
        <taxon>Pseudomonadota</taxon>
        <taxon>Alphaproteobacteria</taxon>
        <taxon>Acetobacterales</taxon>
        <taxon>Acetobacteraceae</taxon>
        <taxon>Acetobacter</taxon>
    </lineage>
</organism>
<dbReference type="PIRSF" id="PIRSF006324">
    <property type="entry name" value="LeuE"/>
    <property type="match status" value="1"/>
</dbReference>
<feature type="transmembrane region" description="Helical" evidence="6">
    <location>
        <begin position="186"/>
        <end position="208"/>
    </location>
</feature>
<dbReference type="Proteomes" id="UP001521074">
    <property type="component" value="Unassembled WGS sequence"/>
</dbReference>
<comment type="subcellular location">
    <subcellularLocation>
        <location evidence="1">Cell membrane</location>
        <topology evidence="1">Multi-pass membrane protein</topology>
    </subcellularLocation>
</comment>
<proteinExistence type="predicted"/>
<feature type="transmembrane region" description="Helical" evidence="6">
    <location>
        <begin position="6"/>
        <end position="28"/>
    </location>
</feature>
<keyword evidence="8" id="KW-1185">Reference proteome</keyword>
<reference evidence="7 8" key="1">
    <citation type="submission" date="2021-12" db="EMBL/GenBank/DDBJ databases">
        <title>Genome sequence of Acetobacter sicerae DmPark20a_162.</title>
        <authorList>
            <person name="Chaston J.M."/>
        </authorList>
    </citation>
    <scope>NUCLEOTIDE SEQUENCE [LARGE SCALE GENOMIC DNA]</scope>
    <source>
        <strain evidence="7 8">DmPark20a_162</strain>
    </source>
</reference>
<keyword evidence="3 6" id="KW-0812">Transmembrane</keyword>
<accession>A0ABS8VSG4</accession>
<dbReference type="EMBL" id="JAJSOJ010000024">
    <property type="protein sequence ID" value="MCE0743873.1"/>
    <property type="molecule type" value="Genomic_DNA"/>
</dbReference>
<gene>
    <name evidence="7" type="ORF">LWC05_08200</name>
</gene>
<evidence type="ECO:0000256" key="4">
    <source>
        <dbReference type="ARBA" id="ARBA00022989"/>
    </source>
</evidence>
<feature type="transmembrane region" description="Helical" evidence="6">
    <location>
        <begin position="71"/>
        <end position="91"/>
    </location>
</feature>
<evidence type="ECO:0000256" key="6">
    <source>
        <dbReference type="SAM" id="Phobius"/>
    </source>
</evidence>
<feature type="transmembrane region" description="Helical" evidence="6">
    <location>
        <begin position="145"/>
        <end position="174"/>
    </location>
</feature>
<feature type="transmembrane region" description="Helical" evidence="6">
    <location>
        <begin position="118"/>
        <end position="139"/>
    </location>
</feature>
<keyword evidence="4 6" id="KW-1133">Transmembrane helix</keyword>
<dbReference type="InterPro" id="IPR001123">
    <property type="entry name" value="LeuE-type"/>
</dbReference>
<comment type="caution">
    <text evidence="7">The sequence shown here is derived from an EMBL/GenBank/DDBJ whole genome shotgun (WGS) entry which is preliminary data.</text>
</comment>
<evidence type="ECO:0000256" key="5">
    <source>
        <dbReference type="ARBA" id="ARBA00023136"/>
    </source>
</evidence>
<name>A0ABS8VSG4_9PROT</name>
<evidence type="ECO:0000256" key="3">
    <source>
        <dbReference type="ARBA" id="ARBA00022692"/>
    </source>
</evidence>
<protein>
    <submittedName>
        <fullName evidence="7">LysE family translocator</fullName>
    </submittedName>
</protein>
<dbReference type="PANTHER" id="PTHR30086:SF20">
    <property type="entry name" value="ARGININE EXPORTER PROTEIN ARGO-RELATED"/>
    <property type="match status" value="1"/>
</dbReference>
<sequence length="209" mass="22705">MIAINTLVIYVVVALASYITPGADWLIISRYAVESSRKGVVAAVGVQSGLFVHMSIGALGAVSIMSASPKLFSVLQCLGAIYLIYLGISVFREKSTALGDDSNTAIPIRYSTPYRQGLIANILNPKAALFFVSILPQFIRADGNYVLQVIILGLVDIITGLGWWIVFVAFFSIISRKLGSDIFKYYIDRTTGVVLIAVGLAFFAEIYLH</sequence>
<dbReference type="Pfam" id="PF01810">
    <property type="entry name" value="LysE"/>
    <property type="match status" value="1"/>
</dbReference>
<evidence type="ECO:0000256" key="1">
    <source>
        <dbReference type="ARBA" id="ARBA00004651"/>
    </source>
</evidence>
<evidence type="ECO:0000313" key="7">
    <source>
        <dbReference type="EMBL" id="MCE0743873.1"/>
    </source>
</evidence>